<protein>
    <submittedName>
        <fullName evidence="2">Uncharacterized protein</fullName>
    </submittedName>
</protein>
<keyword evidence="3" id="KW-1185">Reference proteome</keyword>
<comment type="caution">
    <text evidence="2">The sequence shown here is derived from an EMBL/GenBank/DDBJ whole genome shotgun (WGS) entry which is preliminary data.</text>
</comment>
<keyword evidence="1" id="KW-0732">Signal</keyword>
<evidence type="ECO:0000313" key="3">
    <source>
        <dbReference type="Proteomes" id="UP001162483"/>
    </source>
</evidence>
<organism evidence="2 3">
    <name type="scientific">Staurois parvus</name>
    <dbReference type="NCBI Taxonomy" id="386267"/>
    <lineage>
        <taxon>Eukaryota</taxon>
        <taxon>Metazoa</taxon>
        <taxon>Chordata</taxon>
        <taxon>Craniata</taxon>
        <taxon>Vertebrata</taxon>
        <taxon>Euteleostomi</taxon>
        <taxon>Amphibia</taxon>
        <taxon>Batrachia</taxon>
        <taxon>Anura</taxon>
        <taxon>Neobatrachia</taxon>
        <taxon>Ranoidea</taxon>
        <taxon>Ranidae</taxon>
        <taxon>Staurois</taxon>
    </lineage>
</organism>
<proteinExistence type="predicted"/>
<dbReference type="EMBL" id="CATNWA010014991">
    <property type="protein sequence ID" value="CAI9578263.1"/>
    <property type="molecule type" value="Genomic_DNA"/>
</dbReference>
<evidence type="ECO:0000256" key="1">
    <source>
        <dbReference type="SAM" id="SignalP"/>
    </source>
</evidence>
<accession>A0ABN9E109</accession>
<reference evidence="2" key="1">
    <citation type="submission" date="2023-05" db="EMBL/GenBank/DDBJ databases">
        <authorList>
            <person name="Stuckert A."/>
        </authorList>
    </citation>
    <scope>NUCLEOTIDE SEQUENCE</scope>
</reference>
<evidence type="ECO:0000313" key="2">
    <source>
        <dbReference type="EMBL" id="CAI9578263.1"/>
    </source>
</evidence>
<name>A0ABN9E109_9NEOB</name>
<dbReference type="Proteomes" id="UP001162483">
    <property type="component" value="Unassembled WGS sequence"/>
</dbReference>
<gene>
    <name evidence="2" type="ORF">SPARVUS_LOCUS8905575</name>
</gene>
<feature type="signal peptide" evidence="1">
    <location>
        <begin position="1"/>
        <end position="18"/>
    </location>
</feature>
<feature type="chain" id="PRO_5045901628" evidence="1">
    <location>
        <begin position="19"/>
        <end position="82"/>
    </location>
</feature>
<sequence>METHLLVIGSTLLTLSQCEECTAVQCCPSVPSSADFQCPVLLISAQQCCPSVPNSAANLCLSVLPISATSQCHQSVPFSATY</sequence>